<evidence type="ECO:0000313" key="5">
    <source>
        <dbReference type="Proteomes" id="UP000675781"/>
    </source>
</evidence>
<protein>
    <submittedName>
        <fullName evidence="4">Transposase</fullName>
    </submittedName>
</protein>
<name>A0A941EN68_9ACTN</name>
<keyword evidence="2" id="KW-0479">Metal-binding</keyword>
<dbReference type="InterPro" id="IPR027806">
    <property type="entry name" value="HARBI1_dom"/>
</dbReference>
<dbReference type="RefSeq" id="WP_212529999.1">
    <property type="nucleotide sequence ID" value="NZ_JAGSOG010000098.1"/>
</dbReference>
<accession>A0A941EN68</accession>
<reference evidence="4" key="1">
    <citation type="submission" date="2021-04" db="EMBL/GenBank/DDBJ databases">
        <title>Genome based classification of Actinospica acidithermotolerans sp. nov., an actinobacterium isolated from an Indonesian hot spring.</title>
        <authorList>
            <person name="Kusuma A.B."/>
            <person name="Putra K.E."/>
            <person name="Nafisah S."/>
            <person name="Loh J."/>
            <person name="Nouioui I."/>
            <person name="Goodfellow M."/>
        </authorList>
    </citation>
    <scope>NUCLEOTIDE SEQUENCE</scope>
    <source>
        <strain evidence="4">CSCA 57</strain>
    </source>
</reference>
<dbReference type="GO" id="GO:0046872">
    <property type="term" value="F:metal ion binding"/>
    <property type="evidence" value="ECO:0007669"/>
    <property type="project" value="UniProtKB-KW"/>
</dbReference>
<keyword evidence="5" id="KW-1185">Reference proteome</keyword>
<comment type="cofactor">
    <cofactor evidence="1">
        <name>a divalent metal cation</name>
        <dbReference type="ChEBI" id="CHEBI:60240"/>
    </cofactor>
</comment>
<gene>
    <name evidence="4" type="ORF">KDL01_19675</name>
</gene>
<dbReference type="Pfam" id="PF13359">
    <property type="entry name" value="DDE_Tnp_4"/>
    <property type="match status" value="1"/>
</dbReference>
<evidence type="ECO:0000256" key="2">
    <source>
        <dbReference type="ARBA" id="ARBA00022723"/>
    </source>
</evidence>
<feature type="domain" description="DDE Tnp4" evidence="3">
    <location>
        <begin position="105"/>
        <end position="265"/>
    </location>
</feature>
<evidence type="ECO:0000313" key="4">
    <source>
        <dbReference type="EMBL" id="MBR7835505.1"/>
    </source>
</evidence>
<evidence type="ECO:0000259" key="3">
    <source>
        <dbReference type="Pfam" id="PF13359"/>
    </source>
</evidence>
<evidence type="ECO:0000256" key="1">
    <source>
        <dbReference type="ARBA" id="ARBA00001968"/>
    </source>
</evidence>
<sequence length="273" mass="30432">MSYCVTLDVSVELVRFVARLLGAERRRVGTRRGTRVLTPFRQAVFGLARLRDRCDVERLGAGFGLSRATAYRYRDEFLWVLSDQAPDLQEAMERAKRSGVTHLILDGTVISCDRLEEVKISKKGREIDAWYAGKVRAFGGNLQALMDPNGLPLWVSDVLPGSVHDLTAARELVLAILWLYSKDMPVLADGGYIGAGCGVLTPVPQREDGIPLHADQRTYNKLLRGLRCLGERGFALLTERWKALEHVTASPRRITQLARAALVLVHFEHGLIS</sequence>
<dbReference type="Proteomes" id="UP000675781">
    <property type="component" value="Unassembled WGS sequence"/>
</dbReference>
<organism evidence="4 5">
    <name type="scientific">Actinospica durhamensis</name>
    <dbReference type="NCBI Taxonomy" id="1508375"/>
    <lineage>
        <taxon>Bacteria</taxon>
        <taxon>Bacillati</taxon>
        <taxon>Actinomycetota</taxon>
        <taxon>Actinomycetes</taxon>
        <taxon>Catenulisporales</taxon>
        <taxon>Actinospicaceae</taxon>
        <taxon>Actinospica</taxon>
    </lineage>
</organism>
<dbReference type="EMBL" id="JAGSOG010000098">
    <property type="protein sequence ID" value="MBR7835505.1"/>
    <property type="molecule type" value="Genomic_DNA"/>
</dbReference>
<comment type="caution">
    <text evidence="4">The sequence shown here is derived from an EMBL/GenBank/DDBJ whole genome shotgun (WGS) entry which is preliminary data.</text>
</comment>
<proteinExistence type="predicted"/>
<dbReference type="AlphaFoldDB" id="A0A941EN68"/>